<comment type="similarity">
    <text evidence="2">Belongs to the unc-5 family.</text>
</comment>
<keyword evidence="2" id="KW-1133">Transmembrane helix</keyword>
<keyword evidence="5" id="KW-1185">Reference proteome</keyword>
<comment type="subcellular location">
    <subcellularLocation>
        <location evidence="2">Cell membrane</location>
        <topology evidence="2">Single-pass type I membrane protein</topology>
    </subcellularLocation>
</comment>
<dbReference type="AlphaFoldDB" id="A0A6P4YBA9"/>
<dbReference type="InterPro" id="IPR000906">
    <property type="entry name" value="ZU5_dom"/>
</dbReference>
<feature type="chain" id="PRO_5044518709" description="Netrin receptor UNC5" evidence="2">
    <location>
        <begin position="25"/>
        <end position="805"/>
    </location>
</feature>
<feature type="repeat" description="TNFR-Cys" evidence="1">
    <location>
        <begin position="49"/>
        <end position="93"/>
    </location>
</feature>
<dbReference type="Proteomes" id="UP000515135">
    <property type="component" value="Unplaced"/>
</dbReference>
<feature type="transmembrane region" description="Helical" evidence="2">
    <location>
        <begin position="158"/>
        <end position="181"/>
    </location>
</feature>
<feature type="region of interest" description="Disordered" evidence="3">
    <location>
        <begin position="237"/>
        <end position="260"/>
    </location>
</feature>
<sequence length="805" mass="88492">MVKLQELLLQLAVLILVPIHHVSSRATCKSPKRYLDQHRQCVRCPAEPDCPEGLFKSRTCGYGLQTECLLCLNCTRVYRTEWKPCTATSQTACGDCLSGFVAFMGMCVRETAWESTSFSHMWTRESSVEEVVTTGAMTTSTFRTTVLPEVALADAATLHLPIFIGVPTAVLFFFVVGFASFRLRKARSANRATVTDCERSLRADDAPGCGNNERASPTDGLSTDFIPTLNGKQLSTDSGCDVSWSHQKSGSLDSGNPPSPTEIVQSPLHFGYTVEGSNNVSDISELLSRSSKSKLWVDIAQARLGEDGGCLRLPALGAYLCIDSVERDTGIGLAVLNSPRYLPPLAKGESLVSPVISCSPHASFRNPALLSFPHCGDVTSSDVTLVVSETSLDEAPKWREVSMDGSCGVSYMMKGGDRECLVYTSHFTLFGLKAKAKQVKIMIFSRLVTDRFFEIHVFCVNDTPESLSLVEKQERENGFHPTCPQKEMTFLSNEKDVKVKMSLNSAGWEMLTQHKQVIGYTSVQQNSNPQGQHVTFHLRAVSENTCASVHVAASQKSNSSSAEFDFSLSLVSSTSEQDHSFDRTRGELSPSVMDRFLSVDQPPSPATFLYYLTGGNSKFQPNAIPQDLQEKLMRLDVKVDTGHDFRQFSQELGFDCSETTLLDQRFDSPTHCLLMYMELRGLKRQQTSSQILEELAQILTTIERSDLALLVESKLKERPQSIVSNSTDDSGLGPPSPSTGSQLSIATSSSASDIASSTFSKSHLFDEESEASRLLEGNHQNLPNTVVYPTKHPKQDDKNKVETEV</sequence>
<dbReference type="Pfam" id="PF00791">
    <property type="entry name" value="ZU5"/>
    <property type="match status" value="1"/>
</dbReference>
<protein>
    <recommendedName>
        <fullName evidence="2">Netrin receptor UNC5</fullName>
    </recommendedName>
</protein>
<feature type="compositionally biased region" description="Polar residues" evidence="3">
    <location>
        <begin position="237"/>
        <end position="256"/>
    </location>
</feature>
<feature type="compositionally biased region" description="Basic and acidic residues" evidence="3">
    <location>
        <begin position="793"/>
        <end position="805"/>
    </location>
</feature>
<evidence type="ECO:0000256" key="1">
    <source>
        <dbReference type="PROSITE-ProRule" id="PRU00206"/>
    </source>
</evidence>
<evidence type="ECO:0000313" key="5">
    <source>
        <dbReference type="Proteomes" id="UP000515135"/>
    </source>
</evidence>
<accession>A0A6P4YBA9</accession>
<keyword evidence="2" id="KW-0732">Signal</keyword>
<organism evidence="5 6">
    <name type="scientific">Branchiostoma belcheri</name>
    <name type="common">Amphioxus</name>
    <dbReference type="NCBI Taxonomy" id="7741"/>
    <lineage>
        <taxon>Eukaryota</taxon>
        <taxon>Metazoa</taxon>
        <taxon>Chordata</taxon>
        <taxon>Cephalochordata</taxon>
        <taxon>Leptocardii</taxon>
        <taxon>Amphioxiformes</taxon>
        <taxon>Branchiostomatidae</taxon>
        <taxon>Branchiostoma</taxon>
    </lineage>
</organism>
<evidence type="ECO:0000256" key="3">
    <source>
        <dbReference type="SAM" id="MobiDB-lite"/>
    </source>
</evidence>
<gene>
    <name evidence="6 7 8" type="primary">LOC109467988</name>
</gene>
<dbReference type="OrthoDB" id="10017617at2759"/>
<dbReference type="PANTHER" id="PTHR12582:SF41">
    <property type="entry name" value="UNC5C-LIKE PROTEIN"/>
    <property type="match status" value="1"/>
</dbReference>
<dbReference type="KEGG" id="bbel:109467988"/>
<dbReference type="RefSeq" id="XP_019621734.1">
    <property type="nucleotide sequence ID" value="XM_019766175.1"/>
</dbReference>
<dbReference type="RefSeq" id="XP_019621733.1">
    <property type="nucleotide sequence ID" value="XM_019766174.1"/>
</dbReference>
<evidence type="ECO:0000313" key="6">
    <source>
        <dbReference type="RefSeq" id="XP_019621733.1"/>
    </source>
</evidence>
<evidence type="ECO:0000313" key="7">
    <source>
        <dbReference type="RefSeq" id="XP_019621734.1"/>
    </source>
</evidence>
<evidence type="ECO:0000313" key="8">
    <source>
        <dbReference type="RefSeq" id="XP_019621735.1"/>
    </source>
</evidence>
<keyword evidence="2" id="KW-0472">Membrane</keyword>
<proteinExistence type="inferred from homology"/>
<keyword evidence="2" id="KW-0217">Developmental protein</keyword>
<keyword evidence="2" id="KW-0393">Immunoglobulin domain</keyword>
<dbReference type="PANTHER" id="PTHR12582">
    <property type="entry name" value="NETRIN RECEPTOR UNC5"/>
    <property type="match status" value="1"/>
</dbReference>
<evidence type="ECO:0000259" key="4">
    <source>
        <dbReference type="PROSITE" id="PS50050"/>
    </source>
</evidence>
<feature type="region of interest" description="Disordered" evidence="3">
    <location>
        <begin position="721"/>
        <end position="805"/>
    </location>
</feature>
<dbReference type="Gene3D" id="2.60.220.30">
    <property type="match status" value="1"/>
</dbReference>
<feature type="region of interest" description="Disordered" evidence="3">
    <location>
        <begin position="201"/>
        <end position="222"/>
    </location>
</feature>
<dbReference type="GO" id="GO:0005042">
    <property type="term" value="F:netrin receptor activity"/>
    <property type="evidence" value="ECO:0007669"/>
    <property type="project" value="UniProtKB-UniRule"/>
</dbReference>
<dbReference type="InterPro" id="IPR001368">
    <property type="entry name" value="TNFR/NGFR_Cys_rich_reg"/>
</dbReference>
<comment type="function">
    <text evidence="2">Receptor for netrin required for axon guidance. Mediates axon repulsion of neuronal growth cones in the developing nervous system upon ligand binding.</text>
</comment>
<reference evidence="6 7" key="1">
    <citation type="submission" date="2025-04" db="UniProtKB">
        <authorList>
            <consortium name="RefSeq"/>
        </authorList>
    </citation>
    <scope>IDENTIFICATION</scope>
    <source>
        <tissue evidence="6 7">Gonad</tissue>
    </source>
</reference>
<feature type="domain" description="TNFR-Cys" evidence="4">
    <location>
        <begin position="49"/>
        <end position="93"/>
    </location>
</feature>
<dbReference type="GO" id="GO:0005886">
    <property type="term" value="C:plasma membrane"/>
    <property type="evidence" value="ECO:0007669"/>
    <property type="project" value="UniProtKB-SubCell"/>
</dbReference>
<dbReference type="RefSeq" id="XP_019621735.1">
    <property type="nucleotide sequence ID" value="XM_019766176.1"/>
</dbReference>
<dbReference type="PROSITE" id="PS50050">
    <property type="entry name" value="TNFR_NGFR_2"/>
    <property type="match status" value="1"/>
</dbReference>
<keyword evidence="2" id="KW-0812">Transmembrane</keyword>
<dbReference type="Gene3D" id="1.10.533.10">
    <property type="entry name" value="Death Domain, Fas"/>
    <property type="match status" value="1"/>
</dbReference>
<feature type="compositionally biased region" description="Low complexity" evidence="3">
    <location>
        <begin position="726"/>
        <end position="762"/>
    </location>
</feature>
<dbReference type="GeneID" id="109467988"/>
<feature type="signal peptide" evidence="2">
    <location>
        <begin position="1"/>
        <end position="24"/>
    </location>
</feature>
<dbReference type="SMART" id="SM00218">
    <property type="entry name" value="ZU5"/>
    <property type="match status" value="1"/>
</dbReference>
<comment type="caution">
    <text evidence="1">Lacks conserved residue(s) required for the propagation of feature annotation.</text>
</comment>
<evidence type="ECO:0000256" key="2">
    <source>
        <dbReference type="RuleBase" id="RU367033"/>
    </source>
</evidence>
<dbReference type="InterPro" id="IPR011029">
    <property type="entry name" value="DEATH-like_dom_sf"/>
</dbReference>
<name>A0A6P4YBA9_BRABE</name>
<keyword evidence="2" id="KW-0675">Receptor</keyword>
<dbReference type="InterPro" id="IPR037936">
    <property type="entry name" value="UNC5A-D"/>
</dbReference>
<feature type="compositionally biased region" description="Basic and acidic residues" evidence="3">
    <location>
        <begin position="763"/>
        <end position="773"/>
    </location>
</feature>